<name>A0ABS3BHJ5_9GAMM</name>
<gene>
    <name evidence="2" type="ORF">JYP53_15340</name>
</gene>
<reference evidence="2 3" key="1">
    <citation type="submission" date="2021-02" db="EMBL/GenBank/DDBJ databases">
        <title>PHA producing bacteria isolated from coastal sediment in Guangdong, Shenzhen.</title>
        <authorList>
            <person name="Zheng W."/>
            <person name="Yu S."/>
            <person name="Huang Y."/>
        </authorList>
    </citation>
    <scope>NUCLEOTIDE SEQUENCE [LARGE SCALE GENOMIC DNA]</scope>
    <source>
        <strain evidence="2 3">TN21-5</strain>
    </source>
</reference>
<keyword evidence="3" id="KW-1185">Reference proteome</keyword>
<dbReference type="EMBL" id="JAFKDB010000019">
    <property type="protein sequence ID" value="MBN7771279.1"/>
    <property type="molecule type" value="Genomic_DNA"/>
</dbReference>
<dbReference type="PANTHER" id="PTHR43300">
    <property type="entry name" value="ACETYLTRANSFERASE"/>
    <property type="match status" value="1"/>
</dbReference>
<dbReference type="InterPro" id="IPR011004">
    <property type="entry name" value="Trimer_LpxA-like_sf"/>
</dbReference>
<accession>A0ABS3BHJ5</accession>
<evidence type="ECO:0000313" key="2">
    <source>
        <dbReference type="EMBL" id="MBN7771279.1"/>
    </source>
</evidence>
<organism evidence="2 3">
    <name type="scientific">Marinobacter daepoensis</name>
    <dbReference type="NCBI Taxonomy" id="262077"/>
    <lineage>
        <taxon>Bacteria</taxon>
        <taxon>Pseudomonadati</taxon>
        <taxon>Pseudomonadota</taxon>
        <taxon>Gammaproteobacteria</taxon>
        <taxon>Pseudomonadales</taxon>
        <taxon>Marinobacteraceae</taxon>
        <taxon>Marinobacter</taxon>
    </lineage>
</organism>
<dbReference type="Gene3D" id="3.40.50.20">
    <property type="match status" value="1"/>
</dbReference>
<evidence type="ECO:0000256" key="1">
    <source>
        <dbReference type="ARBA" id="ARBA00007274"/>
    </source>
</evidence>
<comment type="similarity">
    <text evidence="1">Belongs to the transferase hexapeptide repeat family.</text>
</comment>
<proteinExistence type="inferred from homology"/>
<dbReference type="RefSeq" id="WP_206558090.1">
    <property type="nucleotide sequence ID" value="NZ_JAFKDB010000019.1"/>
</dbReference>
<dbReference type="PANTHER" id="PTHR43300:SF7">
    <property type="entry name" value="UDP-N-ACETYLBACILLOSAMINE N-ACETYLTRANSFERASE"/>
    <property type="match status" value="1"/>
</dbReference>
<evidence type="ECO:0000313" key="3">
    <source>
        <dbReference type="Proteomes" id="UP000664344"/>
    </source>
</evidence>
<dbReference type="InterPro" id="IPR050179">
    <property type="entry name" value="Trans_hexapeptide_repeat"/>
</dbReference>
<dbReference type="Gene3D" id="2.160.10.10">
    <property type="entry name" value="Hexapeptide repeat proteins"/>
    <property type="match status" value="1"/>
</dbReference>
<evidence type="ECO:0008006" key="4">
    <source>
        <dbReference type="Google" id="ProtNLM"/>
    </source>
</evidence>
<comment type="caution">
    <text evidence="2">The sequence shown here is derived from an EMBL/GenBank/DDBJ whole genome shotgun (WGS) entry which is preliminary data.</text>
</comment>
<sequence>MSEIKKVAIVGGRGNGLVIAQVIEDMASAGHNIAVAGFLNDHEPIGSFIGEYEVIGRPGEWKQLEAGTQIVFALLSVGKMEERSNLLSALSVPENRLATLVHPTALVGSGVSVGNGSVICSYVTCQPGSYVGNNSIVRAGANLGHDAKVADFVDIGPNCTLCGYSDVAKGAHVAPNSVVRDSVSVGEFGVLSAGSVALKNIEPRTVWMGNPARRVK</sequence>
<dbReference type="Proteomes" id="UP000664344">
    <property type="component" value="Unassembled WGS sequence"/>
</dbReference>
<dbReference type="SUPFAM" id="SSF51161">
    <property type="entry name" value="Trimeric LpxA-like enzymes"/>
    <property type="match status" value="1"/>
</dbReference>
<protein>
    <recommendedName>
        <fullName evidence="4">Sugar O-acyltransferase, sialic acid O-acetyltransferase NeuD family</fullName>
    </recommendedName>
</protein>